<dbReference type="OrthoDB" id="7000272at2"/>
<proteinExistence type="predicted"/>
<evidence type="ECO:0000313" key="3">
    <source>
        <dbReference type="Proteomes" id="UP000092952"/>
    </source>
</evidence>
<dbReference type="EMBL" id="CP014671">
    <property type="protein sequence ID" value="ANX04886.1"/>
    <property type="molecule type" value="Genomic_DNA"/>
</dbReference>
<dbReference type="KEGG" id="gbi:PG2T_12375"/>
<feature type="signal peptide" evidence="1">
    <location>
        <begin position="1"/>
        <end position="25"/>
    </location>
</feature>
<evidence type="ECO:0008006" key="4">
    <source>
        <dbReference type="Google" id="ProtNLM"/>
    </source>
</evidence>
<keyword evidence="1" id="KW-0732">Signal</keyword>
<dbReference type="RefSeq" id="WP_068805986.1">
    <property type="nucleotide sequence ID" value="NZ_CP014671.1"/>
</dbReference>
<dbReference type="STRING" id="1810504.PG2T_12375"/>
<evidence type="ECO:0000313" key="2">
    <source>
        <dbReference type="EMBL" id="ANX04886.1"/>
    </source>
</evidence>
<sequence length="536" mass="58280">MTKRMQLRTAIAAAAAGLISGPALAVDFKIGELEAAFDTDLTWGLSMRTAKPDPLNQGVYGNRYLFQDKWDIFSNAIKGSHTLEVKGDSYGALARGNWFYDFEMANQNLPKASENRAKQHGDITDAYVYKHLLPDQNLSVRLGKQVISWGESTFIGQALSDINTVDISKLRTPGSDLKDAFLGTPAIDIAYTFADNYTLEGFYLFGYDEIKVDPMGAFFATLDAIADGGGFANAVVGGRPRCLAPDGVACDLLGGGLVRSGDDIPSYGGQWGLAFRVFLPNFGNGGEVGLYYQNLHDHLPMLSATRNVAGPGGRFFIEYPENIERFGVSFNTNLSGVALSGEYSWRRNAPIQLLGPLLQGAGIAPGLAPGASVRGYERIERHQAQFSVNKNWGVTQWLKADANATVAELMWGWIGGLPDSSALFEPDISKDFGKLVVRHALTYNAALFNLIALEPSVAFSWDIHGFSNELGAAKLVVDDRKAITVGLGFLYGGGKWTGNISYTNFFGPQNDFNRAASRYNGTDDRDFLSFNASYSF</sequence>
<reference evidence="3" key="1">
    <citation type="submission" date="2016-03" db="EMBL/GenBank/DDBJ databases">
        <title>Complete genome sequence of Solimmundus cernigliae, representing a novel lineage of polycyclic aromatic hydrocarbon degraders within the Gammaproteobacteria.</title>
        <authorList>
            <person name="Singleton D.R."/>
            <person name="Dickey A.N."/>
            <person name="Scholl E.H."/>
            <person name="Wright F.A."/>
            <person name="Aitken M.D."/>
        </authorList>
    </citation>
    <scope>NUCLEOTIDE SEQUENCE [LARGE SCALE GENOMIC DNA]</scope>
    <source>
        <strain evidence="3">TR3.2</strain>
    </source>
</reference>
<dbReference type="Pfam" id="PF06980">
    <property type="entry name" value="DUF1302"/>
    <property type="match status" value="1"/>
</dbReference>
<accession>A0A1B1YVU4</accession>
<organism evidence="2 3">
    <name type="scientific">Immundisolibacter cernigliae</name>
    <dbReference type="NCBI Taxonomy" id="1810504"/>
    <lineage>
        <taxon>Bacteria</taxon>
        <taxon>Pseudomonadati</taxon>
        <taxon>Pseudomonadota</taxon>
        <taxon>Gammaproteobacteria</taxon>
        <taxon>Immundisolibacterales</taxon>
        <taxon>Immundisolibacteraceae</taxon>
        <taxon>Immundisolibacter</taxon>
    </lineage>
</organism>
<feature type="chain" id="PRO_5008533057" description="Peptide ABC transporter substrate-binding protein" evidence="1">
    <location>
        <begin position="26"/>
        <end position="536"/>
    </location>
</feature>
<keyword evidence="3" id="KW-1185">Reference proteome</keyword>
<dbReference type="Proteomes" id="UP000092952">
    <property type="component" value="Chromosome"/>
</dbReference>
<protein>
    <recommendedName>
        <fullName evidence="4">Peptide ABC transporter substrate-binding protein</fullName>
    </recommendedName>
</protein>
<gene>
    <name evidence="2" type="ORF">PG2T_12375</name>
</gene>
<name>A0A1B1YVU4_9GAMM</name>
<dbReference type="AlphaFoldDB" id="A0A1B1YVU4"/>
<dbReference type="InterPro" id="IPR010727">
    <property type="entry name" value="DUF1302"/>
</dbReference>
<dbReference type="InParanoid" id="A0A1B1YVU4"/>
<evidence type="ECO:0000256" key="1">
    <source>
        <dbReference type="SAM" id="SignalP"/>
    </source>
</evidence>